<gene>
    <name evidence="3" type="ORF">GCM10017591_08590</name>
</gene>
<evidence type="ECO:0000313" key="4">
    <source>
        <dbReference type="Proteomes" id="UP001142291"/>
    </source>
</evidence>
<organism evidence="3 4">
    <name type="scientific">Microbacterium dextranolyticum</name>
    <dbReference type="NCBI Taxonomy" id="36806"/>
    <lineage>
        <taxon>Bacteria</taxon>
        <taxon>Bacillati</taxon>
        <taxon>Actinomycetota</taxon>
        <taxon>Actinomycetes</taxon>
        <taxon>Micrococcales</taxon>
        <taxon>Microbacteriaceae</taxon>
        <taxon>Microbacterium</taxon>
    </lineage>
</organism>
<keyword evidence="2" id="KW-0812">Transmembrane</keyword>
<evidence type="ECO:0000256" key="1">
    <source>
        <dbReference type="SAM" id="MobiDB-lite"/>
    </source>
</evidence>
<name>A0A9W6HL18_9MICO</name>
<keyword evidence="2" id="KW-0472">Membrane</keyword>
<dbReference type="AlphaFoldDB" id="A0A9W6HL18"/>
<protein>
    <submittedName>
        <fullName evidence="3">Uncharacterized protein</fullName>
    </submittedName>
</protein>
<sequence length="243" mass="26996">MGSVGGFWTFAGEYWWLVFPIMGVLGGFARRWELGARSRHARRLEILQAKAALKAADSPRQVASASDPRPLTKPTPTQPQLEKLFAEHDGVTARWLDYELDVAKLIAFPTISDGRQPLTAAFLRAKKTADRLRPASIKAHVTEDELTAYADAVTDYEVAFDVAEREARRLKDSDFTDAERKRLQTAQQLLSVAVDGGATPAERQVAYKRVREELDGLIVVSDDAITILEERVALPLDAKPHTD</sequence>
<comment type="caution">
    <text evidence="3">The sequence shown here is derived from an EMBL/GenBank/DDBJ whole genome shotgun (WGS) entry which is preliminary data.</text>
</comment>
<feature type="transmembrane region" description="Helical" evidence="2">
    <location>
        <begin position="14"/>
        <end position="32"/>
    </location>
</feature>
<accession>A0A9W6HL18</accession>
<reference evidence="3" key="1">
    <citation type="journal article" date="2014" name="Int. J. Syst. Evol. Microbiol.">
        <title>Complete genome sequence of Corynebacterium casei LMG S-19264T (=DSM 44701T), isolated from a smear-ripened cheese.</title>
        <authorList>
            <consortium name="US DOE Joint Genome Institute (JGI-PGF)"/>
            <person name="Walter F."/>
            <person name="Albersmeier A."/>
            <person name="Kalinowski J."/>
            <person name="Ruckert C."/>
        </authorList>
    </citation>
    <scope>NUCLEOTIDE SEQUENCE</scope>
    <source>
        <strain evidence="3">VKM Ac-1940</strain>
    </source>
</reference>
<keyword evidence="2" id="KW-1133">Transmembrane helix</keyword>
<evidence type="ECO:0000313" key="3">
    <source>
        <dbReference type="EMBL" id="GLJ94797.1"/>
    </source>
</evidence>
<dbReference type="Proteomes" id="UP001142291">
    <property type="component" value="Unassembled WGS sequence"/>
</dbReference>
<reference evidence="3" key="2">
    <citation type="submission" date="2023-01" db="EMBL/GenBank/DDBJ databases">
        <authorList>
            <person name="Sun Q."/>
            <person name="Evtushenko L."/>
        </authorList>
    </citation>
    <scope>NUCLEOTIDE SEQUENCE</scope>
    <source>
        <strain evidence="3">VKM Ac-1940</strain>
    </source>
</reference>
<keyword evidence="4" id="KW-1185">Reference proteome</keyword>
<evidence type="ECO:0000256" key="2">
    <source>
        <dbReference type="SAM" id="Phobius"/>
    </source>
</evidence>
<dbReference type="EMBL" id="BSER01000004">
    <property type="protein sequence ID" value="GLJ94797.1"/>
    <property type="molecule type" value="Genomic_DNA"/>
</dbReference>
<proteinExistence type="predicted"/>
<feature type="region of interest" description="Disordered" evidence="1">
    <location>
        <begin position="57"/>
        <end position="80"/>
    </location>
</feature>